<dbReference type="EMBL" id="RKQT01000001">
    <property type="protein sequence ID" value="RPE96459.1"/>
    <property type="molecule type" value="Genomic_DNA"/>
</dbReference>
<dbReference type="InterPro" id="IPR005358">
    <property type="entry name" value="Puta_zinc/iron-chelating_dom"/>
</dbReference>
<dbReference type="AlphaFoldDB" id="A0AAE6X578"/>
<evidence type="ECO:0000313" key="4">
    <source>
        <dbReference type="Proteomes" id="UP000502287"/>
    </source>
</evidence>
<dbReference type="PANTHER" id="PTHR37421">
    <property type="entry name" value="UPF0260 PROTEIN YCGN"/>
    <property type="match status" value="1"/>
</dbReference>
<dbReference type="Proteomes" id="UP000276901">
    <property type="component" value="Unassembled WGS sequence"/>
</dbReference>
<dbReference type="Proteomes" id="UP000502287">
    <property type="component" value="Chromosome"/>
</dbReference>
<dbReference type="InterPro" id="IPR008228">
    <property type="entry name" value="UCP006173"/>
</dbReference>
<reference evidence="1 4" key="1">
    <citation type="submission" date="2016-03" db="EMBL/GenBank/DDBJ databases">
        <authorList>
            <person name="Hansen M.J."/>
            <person name="Bojesen A.M."/>
            <person name="Planet P."/>
        </authorList>
    </citation>
    <scope>NUCLEOTIDE SEQUENCE [LARGE SCALE GENOMIC DNA]</scope>
    <source>
        <strain evidence="1 4">HPA 21</strain>
    </source>
</reference>
<keyword evidence="3" id="KW-1185">Reference proteome</keyword>
<protein>
    <submittedName>
        <fullName evidence="1">Uncharacterized protein</fullName>
    </submittedName>
</protein>
<dbReference type="PANTHER" id="PTHR37421:SF1">
    <property type="entry name" value="UPF0260 PROTEIN YCGN"/>
    <property type="match status" value="1"/>
</dbReference>
<dbReference type="EMBL" id="CP015029">
    <property type="protein sequence ID" value="QIM65120.1"/>
    <property type="molecule type" value="Genomic_DNA"/>
</dbReference>
<dbReference type="PIRSF" id="PIRSF006173">
    <property type="entry name" value="UCP006173"/>
    <property type="match status" value="1"/>
</dbReference>
<reference evidence="2 3" key="2">
    <citation type="submission" date="2018-11" db="EMBL/GenBank/DDBJ databases">
        <title>Genomic Encyclopedia of Type Strains, Phase IV (KMG-IV): sequencing the most valuable type-strain genomes for metagenomic binning, comparative biology and taxonomic classification.</title>
        <authorList>
            <person name="Goeker M."/>
        </authorList>
    </citation>
    <scope>NUCLEOTIDE SEQUENCE [LARGE SCALE GENOMIC DNA]</scope>
    <source>
        <strain evidence="2 3">DSM 25797</strain>
    </source>
</reference>
<organism evidence="1 4">
    <name type="scientific">Frederiksenia canicola</name>
    <dbReference type="NCBI Taxonomy" id="123824"/>
    <lineage>
        <taxon>Bacteria</taxon>
        <taxon>Pseudomonadati</taxon>
        <taxon>Pseudomonadota</taxon>
        <taxon>Gammaproteobacteria</taxon>
        <taxon>Pasteurellales</taxon>
        <taxon>Pasteurellaceae</taxon>
        <taxon>Frederiksenia</taxon>
    </lineage>
</organism>
<accession>A0AAE6X578</accession>
<name>A0AAE6X578_9PAST</name>
<evidence type="ECO:0000313" key="1">
    <source>
        <dbReference type="EMBL" id="QIM65120.1"/>
    </source>
</evidence>
<dbReference type="KEGG" id="fcl:A4G17_06570"/>
<gene>
    <name evidence="1" type="ORF">A4G17_06570</name>
    <name evidence="2" type="ORF">EDC49_0852</name>
</gene>
<proteinExistence type="predicted"/>
<evidence type="ECO:0000313" key="2">
    <source>
        <dbReference type="EMBL" id="RPE96459.1"/>
    </source>
</evidence>
<dbReference type="RefSeq" id="WP_123956353.1">
    <property type="nucleotide sequence ID" value="NZ_CP015029.1"/>
</dbReference>
<dbReference type="Pfam" id="PF03692">
    <property type="entry name" value="CxxCxxCC"/>
    <property type="match status" value="1"/>
</dbReference>
<evidence type="ECO:0000313" key="3">
    <source>
        <dbReference type="Proteomes" id="UP000276901"/>
    </source>
</evidence>
<sequence>MSNDLQKNALNSPLAANFWQTKSLLEMNEAEWEALCDGCGKCCYRKYIQGRGKREKLYYTRVACNLLDVETGKCCDYPNRFKLESDCTKLTKKNLPDFGWLPRTCAYRLLYEGKPLFDWHPLISKDPNSVKHADILIKHGIHEKEVIDWFEFVIDEV</sequence>
<dbReference type="NCBIfam" id="NF003499">
    <property type="entry name" value="PRK05170.1-2"/>
    <property type="match status" value="1"/>
</dbReference>